<dbReference type="Pfam" id="PF23681">
    <property type="entry name" value="CTT_SPB4"/>
    <property type="match status" value="1"/>
</dbReference>
<dbReference type="GO" id="GO:0005524">
    <property type="term" value="F:ATP binding"/>
    <property type="evidence" value="ECO:0007669"/>
    <property type="project" value="UniProtKB-KW"/>
</dbReference>
<dbReference type="GO" id="GO:0005829">
    <property type="term" value="C:cytosol"/>
    <property type="evidence" value="ECO:0007669"/>
    <property type="project" value="TreeGrafter"/>
</dbReference>
<name>A0A2K1QGY2_9PEZI</name>
<keyword evidence="10" id="KW-0175">Coiled coil</keyword>
<evidence type="ECO:0000259" key="19">
    <source>
        <dbReference type="PROSITE" id="PS51194"/>
    </source>
</evidence>
<dbReference type="Pfam" id="PF13959">
    <property type="entry name" value="CTE_SPB4"/>
    <property type="match status" value="1"/>
</dbReference>
<dbReference type="FunCoup" id="A0A2K1QGY2">
    <property type="interactions" value="1132"/>
</dbReference>
<dbReference type="GO" id="GO:0006364">
    <property type="term" value="P:rRNA processing"/>
    <property type="evidence" value="ECO:0007669"/>
    <property type="project" value="UniProtKB-KW"/>
</dbReference>
<comment type="function">
    <text evidence="12">ATP-binding RNA helicase involved in the biogenesis of 60S ribosomal subunits. Binds 90S pre-ribosomal particles and dissociates from pre-60S ribosomal particles after processing of 27SB pre-rRNA. Required for the normal formation of 18S rRNA through the processing of pre-rRNAs at sites A0, A1 and A2, and the normal formation of 25S and 5.8S rRNAs through the processing of pre-rRNAs at sites C1 and C2.</text>
</comment>
<evidence type="ECO:0000256" key="17">
    <source>
        <dbReference type="SAM" id="MobiDB-lite"/>
    </source>
</evidence>
<feature type="domain" description="Helicase C-terminal" evidence="19">
    <location>
        <begin position="290"/>
        <end position="453"/>
    </location>
</feature>
<dbReference type="Pfam" id="PF00270">
    <property type="entry name" value="DEAD"/>
    <property type="match status" value="1"/>
</dbReference>
<dbReference type="InterPro" id="IPR025313">
    <property type="entry name" value="SPB4-like_CTE"/>
</dbReference>
<dbReference type="OrthoDB" id="7396459at2759"/>
<dbReference type="GO" id="GO:0003723">
    <property type="term" value="F:RNA binding"/>
    <property type="evidence" value="ECO:0007669"/>
    <property type="project" value="UniProtKB-KW"/>
</dbReference>
<protein>
    <recommendedName>
        <fullName evidence="2">RNA helicase</fullName>
        <ecNumber evidence="2">3.6.4.13</ecNumber>
    </recommendedName>
</protein>
<dbReference type="PANTHER" id="PTHR47959:SF1">
    <property type="entry name" value="ATP-DEPENDENT RNA HELICASE DBPA"/>
    <property type="match status" value="1"/>
</dbReference>
<keyword evidence="5 16" id="KW-0547">Nucleotide-binding</keyword>
<dbReference type="PROSITE" id="PS51194">
    <property type="entry name" value="HELICASE_CTER"/>
    <property type="match status" value="1"/>
</dbReference>
<dbReference type="Proteomes" id="UP000243797">
    <property type="component" value="Unassembled WGS sequence"/>
</dbReference>
<dbReference type="EMBL" id="NKHZ01000088">
    <property type="protein sequence ID" value="PNS14181.1"/>
    <property type="molecule type" value="Genomic_DNA"/>
</dbReference>
<evidence type="ECO:0000256" key="10">
    <source>
        <dbReference type="ARBA" id="ARBA00023054"/>
    </source>
</evidence>
<gene>
    <name evidence="20" type="ORF">CAC42_6694</name>
</gene>
<dbReference type="PROSITE" id="PS51192">
    <property type="entry name" value="HELICASE_ATP_BIND_1"/>
    <property type="match status" value="1"/>
</dbReference>
<dbReference type="PANTHER" id="PTHR47959">
    <property type="entry name" value="ATP-DEPENDENT RNA HELICASE RHLE-RELATED"/>
    <property type="match status" value="1"/>
</dbReference>
<dbReference type="SMART" id="SM00490">
    <property type="entry name" value="HELICc"/>
    <property type="match status" value="1"/>
</dbReference>
<dbReference type="InterPro" id="IPR011545">
    <property type="entry name" value="DEAD/DEAH_box_helicase_dom"/>
</dbReference>
<keyword evidence="7 16" id="KW-0347">Helicase</keyword>
<comment type="caution">
    <text evidence="20">The sequence shown here is derived from an EMBL/GenBank/DDBJ whole genome shotgun (WGS) entry which is preliminary data.</text>
</comment>
<comment type="similarity">
    <text evidence="13">Belongs to the DEAD box helicase family. DDX55/SPB4 subfamily.</text>
</comment>
<evidence type="ECO:0000256" key="4">
    <source>
        <dbReference type="ARBA" id="ARBA00022552"/>
    </source>
</evidence>
<dbReference type="InterPro" id="IPR056330">
    <property type="entry name" value="CTT_SPB4"/>
</dbReference>
<dbReference type="Pfam" id="PF00271">
    <property type="entry name" value="Helicase_C"/>
    <property type="match status" value="1"/>
</dbReference>
<keyword evidence="8 16" id="KW-0067">ATP-binding</keyword>
<keyword evidence="3" id="KW-0690">Ribosome biogenesis</keyword>
<dbReference type="STRING" id="2082308.A0A2K1QGY2"/>
<dbReference type="AlphaFoldDB" id="A0A2K1QGY2"/>
<dbReference type="EC" id="3.6.4.13" evidence="2"/>
<evidence type="ECO:0000256" key="7">
    <source>
        <dbReference type="ARBA" id="ARBA00022806"/>
    </source>
</evidence>
<keyword evidence="21" id="KW-1185">Reference proteome</keyword>
<evidence type="ECO:0000256" key="14">
    <source>
        <dbReference type="ARBA" id="ARBA00038757"/>
    </source>
</evidence>
<dbReference type="Gene3D" id="3.40.50.300">
    <property type="entry name" value="P-loop containing nucleotide triphosphate hydrolases"/>
    <property type="match status" value="2"/>
</dbReference>
<dbReference type="CDD" id="cd17960">
    <property type="entry name" value="DEADc_DDX55"/>
    <property type="match status" value="1"/>
</dbReference>
<keyword evidence="11" id="KW-0539">Nucleus</keyword>
<comment type="catalytic activity">
    <reaction evidence="15">
        <text>ATP + H2O = ADP + phosphate + H(+)</text>
        <dbReference type="Rhea" id="RHEA:13065"/>
        <dbReference type="ChEBI" id="CHEBI:15377"/>
        <dbReference type="ChEBI" id="CHEBI:15378"/>
        <dbReference type="ChEBI" id="CHEBI:30616"/>
        <dbReference type="ChEBI" id="CHEBI:43474"/>
        <dbReference type="ChEBI" id="CHEBI:456216"/>
        <dbReference type="EC" id="3.6.4.13"/>
    </reaction>
</comment>
<dbReference type="PROSITE" id="PS00039">
    <property type="entry name" value="DEAD_ATP_HELICASE"/>
    <property type="match status" value="1"/>
</dbReference>
<proteinExistence type="inferred from homology"/>
<dbReference type="SMART" id="SM01178">
    <property type="entry name" value="DUF4217"/>
    <property type="match status" value="1"/>
</dbReference>
<evidence type="ECO:0000256" key="15">
    <source>
        <dbReference type="ARBA" id="ARBA00047984"/>
    </source>
</evidence>
<feature type="compositionally biased region" description="Basic and acidic residues" evidence="17">
    <location>
        <begin position="549"/>
        <end position="629"/>
    </location>
</feature>
<comment type="subunit">
    <text evidence="14">Component of pre-60S ribosomal complexes.</text>
</comment>
<dbReference type="InterPro" id="IPR050079">
    <property type="entry name" value="DEAD_box_RNA_helicase"/>
</dbReference>
<dbReference type="InterPro" id="IPR014001">
    <property type="entry name" value="Helicase_ATP-bd"/>
</dbReference>
<dbReference type="InParanoid" id="A0A2K1QGY2"/>
<feature type="domain" description="Helicase ATP-binding" evidence="18">
    <location>
        <begin position="51"/>
        <end position="256"/>
    </location>
</feature>
<evidence type="ECO:0000256" key="12">
    <source>
        <dbReference type="ARBA" id="ARBA00037566"/>
    </source>
</evidence>
<dbReference type="CDD" id="cd18787">
    <property type="entry name" value="SF2_C_DEAD"/>
    <property type="match status" value="1"/>
</dbReference>
<dbReference type="SUPFAM" id="SSF52540">
    <property type="entry name" value="P-loop containing nucleoside triphosphate hydrolases"/>
    <property type="match status" value="1"/>
</dbReference>
<reference evidence="20 21" key="1">
    <citation type="submission" date="2017-06" db="EMBL/GenBank/DDBJ databases">
        <title>Draft genome sequence of a variant of Elsinoe murrayae.</title>
        <authorList>
            <person name="Cheng Q."/>
        </authorList>
    </citation>
    <scope>NUCLEOTIDE SEQUENCE [LARGE SCALE GENOMIC DNA]</scope>
    <source>
        <strain evidence="20 21">CQ-2017a</strain>
    </source>
</reference>
<organism evidence="20 21">
    <name type="scientific">Sphaceloma murrayae</name>
    <dbReference type="NCBI Taxonomy" id="2082308"/>
    <lineage>
        <taxon>Eukaryota</taxon>
        <taxon>Fungi</taxon>
        <taxon>Dikarya</taxon>
        <taxon>Ascomycota</taxon>
        <taxon>Pezizomycotina</taxon>
        <taxon>Dothideomycetes</taxon>
        <taxon>Dothideomycetidae</taxon>
        <taxon>Myriangiales</taxon>
        <taxon>Elsinoaceae</taxon>
        <taxon>Sphaceloma</taxon>
    </lineage>
</organism>
<evidence type="ECO:0000256" key="11">
    <source>
        <dbReference type="ARBA" id="ARBA00023242"/>
    </source>
</evidence>
<dbReference type="SMART" id="SM00487">
    <property type="entry name" value="DEXDc"/>
    <property type="match status" value="1"/>
</dbReference>
<dbReference type="GO" id="GO:0005730">
    <property type="term" value="C:nucleolus"/>
    <property type="evidence" value="ECO:0007669"/>
    <property type="project" value="UniProtKB-SubCell"/>
</dbReference>
<evidence type="ECO:0000256" key="6">
    <source>
        <dbReference type="ARBA" id="ARBA00022801"/>
    </source>
</evidence>
<evidence type="ECO:0000256" key="8">
    <source>
        <dbReference type="ARBA" id="ARBA00022840"/>
    </source>
</evidence>
<sequence>MSKEKSDHKDTASKVSKRAWEALTPSLSEWILDAISSMAFHQMTPVQASTIPLFMGNKDVVVEAVTGSGKTLSFLIPVVEKLLRQEDQPRRHHIGAIIISPTRELATQIYTVLTTLLAFHAPSAAYLPSLGTDTMDTDPPPPSVAPKIIPQLLLGGTSPPSADLSAFLTLSPNLLIATPGRLLELLTSPHVHCPQSTFSTLVLDEADRLLDLGFSDTLQKILTRLPKQRRTGLFSASMSEALDQLIRVGLRNPVKVVVRVRSAAGKAEQRTPSALSITYLPVRADAKAAALLKILKGLTPTPQKSLVYLATCYGVDYWAGILPALFRHAGVDAQLVPLHGKMPANVRAKNFKRFADEAGAAVLLTTDVAARGLDIPMVDLVVQFDPPGDPKTFVHRCGRAGRAGRRGVAVTLLTEGSEEGYVEFLRLRGTPVERYEVEDVGLEEANEVTRKIREVVRMDRAVHDRAQRAFVSWVRAYSKHAASSIFSMKDLDWGQHAELWGLLRLPRMPEAKGWGGDWRLGLGDTLEQVRYKDKVREKLRLEEMEKLRVERENGVDEKRPSFASKSKDERRTEKAWTRQKEMKQTREDRRDKRQSKRERERRSKLTDAEREKEDQVDKLVEQIRQRNQEAFKQGKTSAAEDDEWEGFDD</sequence>
<dbReference type="GO" id="GO:0003724">
    <property type="term" value="F:RNA helicase activity"/>
    <property type="evidence" value="ECO:0007669"/>
    <property type="project" value="UniProtKB-EC"/>
</dbReference>
<feature type="region of interest" description="Disordered" evidence="17">
    <location>
        <begin position="549"/>
        <end position="649"/>
    </location>
</feature>
<dbReference type="GO" id="GO:0016887">
    <property type="term" value="F:ATP hydrolysis activity"/>
    <property type="evidence" value="ECO:0007669"/>
    <property type="project" value="RHEA"/>
</dbReference>
<evidence type="ECO:0000256" key="9">
    <source>
        <dbReference type="ARBA" id="ARBA00022884"/>
    </source>
</evidence>
<dbReference type="InterPro" id="IPR001650">
    <property type="entry name" value="Helicase_C-like"/>
</dbReference>
<comment type="subcellular location">
    <subcellularLocation>
        <location evidence="1">Nucleus</location>
        <location evidence="1">Nucleolus</location>
    </subcellularLocation>
</comment>
<evidence type="ECO:0000313" key="21">
    <source>
        <dbReference type="Proteomes" id="UP000243797"/>
    </source>
</evidence>
<feature type="compositionally biased region" description="Acidic residues" evidence="17">
    <location>
        <begin position="639"/>
        <end position="649"/>
    </location>
</feature>
<evidence type="ECO:0000256" key="13">
    <source>
        <dbReference type="ARBA" id="ARBA00038002"/>
    </source>
</evidence>
<keyword evidence="6 16" id="KW-0378">Hydrolase</keyword>
<evidence type="ECO:0000256" key="3">
    <source>
        <dbReference type="ARBA" id="ARBA00022517"/>
    </source>
</evidence>
<keyword evidence="4" id="KW-0698">rRNA processing</keyword>
<keyword evidence="9" id="KW-0694">RNA-binding</keyword>
<evidence type="ECO:0000313" key="20">
    <source>
        <dbReference type="EMBL" id="PNS14181.1"/>
    </source>
</evidence>
<evidence type="ECO:0000256" key="2">
    <source>
        <dbReference type="ARBA" id="ARBA00012552"/>
    </source>
</evidence>
<dbReference type="InterPro" id="IPR000629">
    <property type="entry name" value="RNA-helicase_DEAD-box_CS"/>
</dbReference>
<evidence type="ECO:0000256" key="16">
    <source>
        <dbReference type="RuleBase" id="RU000492"/>
    </source>
</evidence>
<dbReference type="InterPro" id="IPR027417">
    <property type="entry name" value="P-loop_NTPase"/>
</dbReference>
<evidence type="ECO:0000256" key="5">
    <source>
        <dbReference type="ARBA" id="ARBA00022741"/>
    </source>
</evidence>
<evidence type="ECO:0000256" key="1">
    <source>
        <dbReference type="ARBA" id="ARBA00004604"/>
    </source>
</evidence>
<accession>A0A2K1QGY2</accession>
<evidence type="ECO:0000259" key="18">
    <source>
        <dbReference type="PROSITE" id="PS51192"/>
    </source>
</evidence>